<name>A0A812LL58_9DINO</name>
<gene>
    <name evidence="1" type="ORF">SNAT2548_LOCUS11118</name>
</gene>
<evidence type="ECO:0000313" key="1">
    <source>
        <dbReference type="EMBL" id="CAE7242374.1"/>
    </source>
</evidence>
<proteinExistence type="predicted"/>
<dbReference type="Proteomes" id="UP000604046">
    <property type="component" value="Unassembled WGS sequence"/>
</dbReference>
<protein>
    <submittedName>
        <fullName evidence="1">Uncharacterized protein</fullName>
    </submittedName>
</protein>
<reference evidence="1" key="1">
    <citation type="submission" date="2021-02" db="EMBL/GenBank/DDBJ databases">
        <authorList>
            <person name="Dougan E. K."/>
            <person name="Rhodes N."/>
            <person name="Thang M."/>
            <person name="Chan C."/>
        </authorList>
    </citation>
    <scope>NUCLEOTIDE SEQUENCE</scope>
</reference>
<keyword evidence="2" id="KW-1185">Reference proteome</keyword>
<dbReference type="AlphaFoldDB" id="A0A812LL58"/>
<sequence>MSSSQRARLATHTAAAVWGASLHQKSVGVGKVQTVRVATFASGALGFLENPSEREY</sequence>
<comment type="caution">
    <text evidence="1">The sequence shown here is derived from an EMBL/GenBank/DDBJ whole genome shotgun (WGS) entry which is preliminary data.</text>
</comment>
<evidence type="ECO:0000313" key="2">
    <source>
        <dbReference type="Proteomes" id="UP000604046"/>
    </source>
</evidence>
<accession>A0A812LL58</accession>
<dbReference type="EMBL" id="CAJNDS010000969">
    <property type="protein sequence ID" value="CAE7242374.1"/>
    <property type="molecule type" value="Genomic_DNA"/>
</dbReference>
<organism evidence="1 2">
    <name type="scientific">Symbiodinium natans</name>
    <dbReference type="NCBI Taxonomy" id="878477"/>
    <lineage>
        <taxon>Eukaryota</taxon>
        <taxon>Sar</taxon>
        <taxon>Alveolata</taxon>
        <taxon>Dinophyceae</taxon>
        <taxon>Suessiales</taxon>
        <taxon>Symbiodiniaceae</taxon>
        <taxon>Symbiodinium</taxon>
    </lineage>
</organism>